<feature type="domain" description="ABC3 transporter permease C-terminal" evidence="8">
    <location>
        <begin position="267"/>
        <end position="394"/>
    </location>
</feature>
<keyword evidence="5 7" id="KW-1133">Transmembrane helix</keyword>
<dbReference type="InterPro" id="IPR051447">
    <property type="entry name" value="Lipoprotein-release_system"/>
</dbReference>
<comment type="subcellular location">
    <subcellularLocation>
        <location evidence="1">Cell membrane</location>
        <topology evidence="1">Multi-pass membrane protein</topology>
    </subcellularLocation>
</comment>
<evidence type="ECO:0000256" key="1">
    <source>
        <dbReference type="ARBA" id="ARBA00004651"/>
    </source>
</evidence>
<name>A0ABY8REU8_9FLAO</name>
<sequence length="404" mass="44849">MILTMAWRNLWRNRSRSVIIIISIALGLLAGISAMALYKGMTKSRIRTVVYSEVGHLQLHAPAFKKEEEPQFFLANGPAKLKEITGLPEVKYAAPRSVTNGMLTTPGGSAGVKIYGVIPALEYKISKLNEKVVAGNLFRTGRKNQIWIGKKLADKMKLKAGAKLVLTFTDTSGEIVSGAFRVAAVYQTDNAPRDEKNVYVEMKDLNAMLGLNNKFHEIAVLLKDDDAVTQIQKQLRQTYPDAEVESWIDLAPELNLLVKTTHQYSYIIMAVIMLALAFGIINTMLMAVLERTREIGMMMALGMQRVRIFTLVVLETFILTAIGAPVGLLAGWVIIQYFNRHGLDLSTMGTEMMRSFGFSTMVYPEFPTEKLAGIIIIIFVTAIIACLFPSVKAVMLKPVDALKR</sequence>
<evidence type="ECO:0000256" key="2">
    <source>
        <dbReference type="ARBA" id="ARBA00005236"/>
    </source>
</evidence>
<proteinExistence type="inferred from homology"/>
<dbReference type="InterPro" id="IPR003838">
    <property type="entry name" value="ABC3_permease_C"/>
</dbReference>
<feature type="transmembrane region" description="Helical" evidence="7">
    <location>
        <begin position="371"/>
        <end position="395"/>
    </location>
</feature>
<dbReference type="Pfam" id="PF12704">
    <property type="entry name" value="MacB_PCD"/>
    <property type="match status" value="1"/>
</dbReference>
<dbReference type="Pfam" id="PF02687">
    <property type="entry name" value="FtsX"/>
    <property type="match status" value="1"/>
</dbReference>
<keyword evidence="6 7" id="KW-0472">Membrane</keyword>
<evidence type="ECO:0000256" key="3">
    <source>
        <dbReference type="ARBA" id="ARBA00022475"/>
    </source>
</evidence>
<feature type="domain" description="MacB-like periplasmic core" evidence="9">
    <location>
        <begin position="17"/>
        <end position="237"/>
    </location>
</feature>
<evidence type="ECO:0000256" key="5">
    <source>
        <dbReference type="ARBA" id="ARBA00022989"/>
    </source>
</evidence>
<evidence type="ECO:0000256" key="7">
    <source>
        <dbReference type="SAM" id="Phobius"/>
    </source>
</evidence>
<feature type="transmembrane region" description="Helical" evidence="7">
    <location>
        <begin position="308"/>
        <end position="335"/>
    </location>
</feature>
<dbReference type="PANTHER" id="PTHR30489:SF0">
    <property type="entry name" value="LIPOPROTEIN-RELEASING SYSTEM TRANSMEMBRANE PROTEIN LOLE"/>
    <property type="match status" value="1"/>
</dbReference>
<evidence type="ECO:0000313" key="11">
    <source>
        <dbReference type="Proteomes" id="UP001241656"/>
    </source>
</evidence>
<comment type="similarity">
    <text evidence="2">Belongs to the ABC-4 integral membrane protein family. LolC/E subfamily.</text>
</comment>
<evidence type="ECO:0000259" key="9">
    <source>
        <dbReference type="Pfam" id="PF12704"/>
    </source>
</evidence>
<keyword evidence="4 7" id="KW-0812">Transmembrane</keyword>
<evidence type="ECO:0000256" key="4">
    <source>
        <dbReference type="ARBA" id="ARBA00022692"/>
    </source>
</evidence>
<gene>
    <name evidence="10" type="ORF">QGN23_04250</name>
</gene>
<keyword evidence="11" id="KW-1185">Reference proteome</keyword>
<organism evidence="10 11">
    <name type="scientific">Chryseobacterium gotjawalense</name>
    <dbReference type="NCBI Taxonomy" id="3042315"/>
    <lineage>
        <taxon>Bacteria</taxon>
        <taxon>Pseudomonadati</taxon>
        <taxon>Bacteroidota</taxon>
        <taxon>Flavobacteriia</taxon>
        <taxon>Flavobacteriales</taxon>
        <taxon>Weeksellaceae</taxon>
        <taxon>Chryseobacterium group</taxon>
        <taxon>Chryseobacterium</taxon>
    </lineage>
</organism>
<feature type="transmembrane region" description="Helical" evidence="7">
    <location>
        <begin position="264"/>
        <end position="288"/>
    </location>
</feature>
<evidence type="ECO:0000313" key="10">
    <source>
        <dbReference type="EMBL" id="WHF52496.1"/>
    </source>
</evidence>
<accession>A0ABY8REU8</accession>
<dbReference type="Proteomes" id="UP001241656">
    <property type="component" value="Chromosome"/>
</dbReference>
<evidence type="ECO:0000256" key="6">
    <source>
        <dbReference type="ARBA" id="ARBA00023136"/>
    </source>
</evidence>
<dbReference type="RefSeq" id="WP_282905781.1">
    <property type="nucleotide sequence ID" value="NZ_CP124855.1"/>
</dbReference>
<dbReference type="PANTHER" id="PTHR30489">
    <property type="entry name" value="LIPOPROTEIN-RELEASING SYSTEM TRANSMEMBRANE PROTEIN LOLE"/>
    <property type="match status" value="1"/>
</dbReference>
<dbReference type="InterPro" id="IPR025857">
    <property type="entry name" value="MacB_PCD"/>
</dbReference>
<evidence type="ECO:0000259" key="8">
    <source>
        <dbReference type="Pfam" id="PF02687"/>
    </source>
</evidence>
<dbReference type="EMBL" id="CP124855">
    <property type="protein sequence ID" value="WHF52496.1"/>
    <property type="molecule type" value="Genomic_DNA"/>
</dbReference>
<reference evidence="10 11" key="1">
    <citation type="submission" date="2023-05" db="EMBL/GenBank/DDBJ databases">
        <title>Genomic insight into Chryseobacterium sp. wdc7 isolated forest soil (Gotjawal).</title>
        <authorList>
            <person name="Park S.-J."/>
        </authorList>
    </citation>
    <scope>NUCLEOTIDE SEQUENCE [LARGE SCALE GENOMIC DNA]</scope>
    <source>
        <strain evidence="11">wdc7</strain>
    </source>
</reference>
<keyword evidence="3" id="KW-1003">Cell membrane</keyword>
<protein>
    <submittedName>
        <fullName evidence="10">FtsX-like permease family protein</fullName>
    </submittedName>
</protein>